<dbReference type="SUPFAM" id="SSF103642">
    <property type="entry name" value="Sec-C motif"/>
    <property type="match status" value="1"/>
</dbReference>
<dbReference type="Gene3D" id="3.10.450.50">
    <property type="match status" value="1"/>
</dbReference>
<dbReference type="RefSeq" id="WP_013421318.1">
    <property type="nucleotide sequence ID" value="NC_014666.1"/>
</dbReference>
<dbReference type="InterPro" id="IPR004027">
    <property type="entry name" value="SEC_C_motif"/>
</dbReference>
<dbReference type="InParanoid" id="E3J3J3"/>
<dbReference type="Proteomes" id="UP000002484">
    <property type="component" value="Chromosome"/>
</dbReference>
<dbReference type="KEGG" id="fri:FraEuI1c_0107"/>
<dbReference type="HOGENOM" id="CLU_075039_0_0_11"/>
<evidence type="ECO:0000313" key="4">
    <source>
        <dbReference type="Proteomes" id="UP000002484"/>
    </source>
</evidence>
<dbReference type="OrthoDB" id="5512013at2"/>
<dbReference type="InterPro" id="IPR045970">
    <property type="entry name" value="DUF5926"/>
</dbReference>
<dbReference type="Pfam" id="PF19348">
    <property type="entry name" value="DUF5926"/>
    <property type="match status" value="1"/>
</dbReference>
<feature type="compositionally biased region" description="Low complexity" evidence="1">
    <location>
        <begin position="1"/>
        <end position="25"/>
    </location>
</feature>
<organism evidence="3 4">
    <name type="scientific">Pseudofrankia inefficax (strain DSM 45817 / CECT 9037 / DDB 130130 / EuI1c)</name>
    <name type="common">Frankia inefficax</name>
    <dbReference type="NCBI Taxonomy" id="298654"/>
    <lineage>
        <taxon>Bacteria</taxon>
        <taxon>Bacillati</taxon>
        <taxon>Actinomycetota</taxon>
        <taxon>Actinomycetes</taxon>
        <taxon>Frankiales</taxon>
        <taxon>Frankiaceae</taxon>
        <taxon>Pseudofrankia</taxon>
    </lineage>
</organism>
<evidence type="ECO:0000256" key="1">
    <source>
        <dbReference type="SAM" id="MobiDB-lite"/>
    </source>
</evidence>
<sequence precursor="true">MARRTTTARPRTSAAGAPAAGAHAADVPQVGPREQCPCGSGRRYKACHGAKSRPAPVLRPFAGRVDEADLVALRELIPSATAPLTLHADHLAKHPEHADRKITLGTMLPQAAPALVRDTGEILVATQTLAPGLDPSADIAGALLAALAAEPGTVIATGPVSALTAVERLPEGLAGLPRLVDVLDPAPLTITVHAGFDWWLPPSEDGAGLSGEVASSLERANATVVPTARLSSVEAAYWTQPGDKRHLRWVLPFLEVEGVSDPDVARSRSEEQLLDALARLAAANALSAGEGSRFVGSFRADGLVVPVWDLAPDADADSCEAPAAALRKSMDEVLAERRPLTSEERRIRAGVVGRTLTLR</sequence>
<dbReference type="eggNOG" id="COG3012">
    <property type="taxonomic scope" value="Bacteria"/>
</dbReference>
<keyword evidence="4" id="KW-1185">Reference proteome</keyword>
<evidence type="ECO:0000313" key="3">
    <source>
        <dbReference type="EMBL" id="ADP78195.1"/>
    </source>
</evidence>
<dbReference type="AlphaFoldDB" id="E3J3J3"/>
<gene>
    <name evidence="3" type="ordered locus">FraEuI1c_0107</name>
</gene>
<feature type="region of interest" description="Disordered" evidence="1">
    <location>
        <begin position="1"/>
        <end position="32"/>
    </location>
</feature>
<dbReference type="Pfam" id="PF02810">
    <property type="entry name" value="SEC-C"/>
    <property type="match status" value="1"/>
</dbReference>
<accession>E3J3J3</accession>
<name>E3J3J3_PSEI1</name>
<dbReference type="STRING" id="298654.FraEuI1c_0107"/>
<protein>
    <submittedName>
        <fullName evidence="3">SEC-C motif domain protein</fullName>
    </submittedName>
</protein>
<evidence type="ECO:0000259" key="2">
    <source>
        <dbReference type="Pfam" id="PF19348"/>
    </source>
</evidence>
<reference evidence="3 4" key="1">
    <citation type="submission" date="2010-10" db="EMBL/GenBank/DDBJ databases">
        <title>Complete sequence of Frankia sp. EuI1c.</title>
        <authorList>
            <consortium name="US DOE Joint Genome Institute"/>
            <person name="Lucas S."/>
            <person name="Copeland A."/>
            <person name="Lapidus A."/>
            <person name="Cheng J.-F."/>
            <person name="Bruce D."/>
            <person name="Goodwin L."/>
            <person name="Pitluck S."/>
            <person name="Chertkov O."/>
            <person name="Detter J.C."/>
            <person name="Han C."/>
            <person name="Tapia R."/>
            <person name="Land M."/>
            <person name="Hauser L."/>
            <person name="Jeffries C."/>
            <person name="Kyrpides N."/>
            <person name="Ivanova N."/>
            <person name="Mikhailova N."/>
            <person name="Beauchemin N."/>
            <person name="Sen A."/>
            <person name="Sur S.A."/>
            <person name="Gtari M."/>
            <person name="Wall L."/>
            <person name="Tisa L."/>
            <person name="Woyke T."/>
        </authorList>
    </citation>
    <scope>NUCLEOTIDE SEQUENCE [LARGE SCALE GENOMIC DNA]</scope>
    <source>
        <strain evidence="4">DSM 45817 / CECT 9037 / EuI1c</strain>
    </source>
</reference>
<dbReference type="EMBL" id="CP002299">
    <property type="protein sequence ID" value="ADP78195.1"/>
    <property type="molecule type" value="Genomic_DNA"/>
</dbReference>
<feature type="domain" description="DUF5926" evidence="2">
    <location>
        <begin position="60"/>
        <end position="359"/>
    </location>
</feature>
<proteinExistence type="predicted"/>